<dbReference type="Proteomes" id="UP000028981">
    <property type="component" value="Unassembled WGS sequence"/>
</dbReference>
<evidence type="ECO:0000259" key="3">
    <source>
        <dbReference type="Pfam" id="PF00248"/>
    </source>
</evidence>
<feature type="domain" description="NADP-dependent oxidoreductase" evidence="3">
    <location>
        <begin position="16"/>
        <end position="311"/>
    </location>
</feature>
<evidence type="ECO:0000313" key="5">
    <source>
        <dbReference type="Proteomes" id="UP000028981"/>
    </source>
</evidence>
<dbReference type="AlphaFoldDB" id="A0A087LYC0"/>
<dbReference type="SUPFAM" id="SSF51430">
    <property type="entry name" value="NAD(P)-linked oxidoreductase"/>
    <property type="match status" value="1"/>
</dbReference>
<sequence>MVDYRYLGRSALKVSPITLGTMMFGNQTPDDVAFRIIDKAHEQGINFIDTADVYHDGKSEQTVGKGIKKHRDDWVLATKFVNSRDPKPNKGGYSRKWVYETVENSLRNLDTDYIDIIYFHRAVFDASLDEPVRAIADLIKAGKLRYFGVSNFRGWRIAEVAHLADQLGIDRPIASQPLYNIVNRTAEAEQLPAAVANGLGNVSYSPLARGVLTGKYNIGEAPGADTRAGRGDKRMHDVEFREESIEVAKKVAAHAAAKGTTAADFALAWVLNNQLITSAIAGPRTEEQWDGYIRALDVKIDADDEALVDSLVATGHPSTPGFTDPGHPVEGRVPRSAAGSAQIIPLSRTQRVA</sequence>
<keyword evidence="1" id="KW-0560">Oxidoreductase</keyword>
<dbReference type="PANTHER" id="PTHR43364">
    <property type="entry name" value="NADH-SPECIFIC METHYLGLYOXAL REDUCTASE-RELATED"/>
    <property type="match status" value="1"/>
</dbReference>
<dbReference type="Gene3D" id="3.20.20.100">
    <property type="entry name" value="NADP-dependent oxidoreductase domain"/>
    <property type="match status" value="1"/>
</dbReference>
<dbReference type="Pfam" id="PF00248">
    <property type="entry name" value="Aldo_ket_red"/>
    <property type="match status" value="1"/>
</dbReference>
<gene>
    <name evidence="4" type="ORF">JP75_19885</name>
</gene>
<reference evidence="4 5" key="1">
    <citation type="submission" date="2014-08" db="EMBL/GenBank/DDBJ databases">
        <authorList>
            <person name="Hassan Y.I."/>
            <person name="Lepp D."/>
            <person name="Zhou T."/>
        </authorList>
    </citation>
    <scope>NUCLEOTIDE SEQUENCE [LARGE SCALE GENOMIC DNA]</scope>
    <source>
        <strain evidence="4 5">IFO13584</strain>
    </source>
</reference>
<evidence type="ECO:0000313" key="4">
    <source>
        <dbReference type="EMBL" id="KFL29623.1"/>
    </source>
</evidence>
<dbReference type="STRING" id="46914.JP75_19885"/>
<dbReference type="InterPro" id="IPR036812">
    <property type="entry name" value="NAD(P)_OxRdtase_dom_sf"/>
</dbReference>
<dbReference type="OrthoDB" id="9803483at2"/>
<evidence type="ECO:0000256" key="1">
    <source>
        <dbReference type="ARBA" id="ARBA00023002"/>
    </source>
</evidence>
<evidence type="ECO:0000256" key="2">
    <source>
        <dbReference type="SAM" id="MobiDB-lite"/>
    </source>
</evidence>
<dbReference type="InterPro" id="IPR050523">
    <property type="entry name" value="AKR_Detox_Biosynth"/>
</dbReference>
<dbReference type="EMBL" id="JQGC01000022">
    <property type="protein sequence ID" value="KFL29623.1"/>
    <property type="molecule type" value="Genomic_DNA"/>
</dbReference>
<dbReference type="InterPro" id="IPR023210">
    <property type="entry name" value="NADP_OxRdtase_dom"/>
</dbReference>
<dbReference type="FunFam" id="3.20.20.100:FF:000004">
    <property type="entry name" value="Oxidoreductase, aldo/keto reductase"/>
    <property type="match status" value="1"/>
</dbReference>
<organism evidence="4 5">
    <name type="scientific">Devosia riboflavina</name>
    <dbReference type="NCBI Taxonomy" id="46914"/>
    <lineage>
        <taxon>Bacteria</taxon>
        <taxon>Pseudomonadati</taxon>
        <taxon>Pseudomonadota</taxon>
        <taxon>Alphaproteobacteria</taxon>
        <taxon>Hyphomicrobiales</taxon>
        <taxon>Devosiaceae</taxon>
        <taxon>Devosia</taxon>
    </lineage>
</organism>
<dbReference type="RefSeq" id="WP_035086109.1">
    <property type="nucleotide sequence ID" value="NZ_JQGC01000022.1"/>
</dbReference>
<dbReference type="PANTHER" id="PTHR43364:SF4">
    <property type="entry name" value="NAD(P)-LINKED OXIDOREDUCTASE SUPERFAMILY PROTEIN"/>
    <property type="match status" value="1"/>
</dbReference>
<name>A0A087LYC0_9HYPH</name>
<protein>
    <submittedName>
        <fullName evidence="4">NADP-dependent oxidoreductase</fullName>
    </submittedName>
</protein>
<feature type="region of interest" description="Disordered" evidence="2">
    <location>
        <begin position="334"/>
        <end position="353"/>
    </location>
</feature>
<dbReference type="InterPro" id="IPR020471">
    <property type="entry name" value="AKR"/>
</dbReference>
<accession>A0A087LYC0</accession>
<dbReference type="GO" id="GO:0016491">
    <property type="term" value="F:oxidoreductase activity"/>
    <property type="evidence" value="ECO:0007669"/>
    <property type="project" value="UniProtKB-KW"/>
</dbReference>
<keyword evidence="5" id="KW-1185">Reference proteome</keyword>
<dbReference type="PRINTS" id="PR00069">
    <property type="entry name" value="ALDKETRDTASE"/>
</dbReference>
<comment type="caution">
    <text evidence="4">The sequence shown here is derived from an EMBL/GenBank/DDBJ whole genome shotgun (WGS) entry which is preliminary data.</text>
</comment>
<proteinExistence type="predicted"/>
<dbReference type="GO" id="GO:0005829">
    <property type="term" value="C:cytosol"/>
    <property type="evidence" value="ECO:0007669"/>
    <property type="project" value="TreeGrafter"/>
</dbReference>